<gene>
    <name evidence="1" type="ORF">SAMN05192539_1003365</name>
</gene>
<dbReference type="RefSeq" id="WP_245763127.1">
    <property type="nucleotide sequence ID" value="NZ_FNYE01000003.1"/>
</dbReference>
<protein>
    <submittedName>
        <fullName evidence="1">Uncharacterized protein</fullName>
    </submittedName>
</protein>
<dbReference type="EMBL" id="FNYE01000003">
    <property type="protein sequence ID" value="SEI71142.1"/>
    <property type="molecule type" value="Genomic_DNA"/>
</dbReference>
<proteinExistence type="predicted"/>
<evidence type="ECO:0000313" key="1">
    <source>
        <dbReference type="EMBL" id="SEI71142.1"/>
    </source>
</evidence>
<organism evidence="1 2">
    <name type="scientific">Paraburkholderia diazotrophica</name>
    <dbReference type="NCBI Taxonomy" id="667676"/>
    <lineage>
        <taxon>Bacteria</taxon>
        <taxon>Pseudomonadati</taxon>
        <taxon>Pseudomonadota</taxon>
        <taxon>Betaproteobacteria</taxon>
        <taxon>Burkholderiales</taxon>
        <taxon>Burkholderiaceae</taxon>
        <taxon>Paraburkholderia</taxon>
    </lineage>
</organism>
<dbReference type="AlphaFoldDB" id="A0A1H6T5S7"/>
<sequence length="68" mass="7681">MPFLLICLVTGMVVAVPVWMLWQRFGTRRGLDGVKRFDPREAVPCTLEPVALSAQLVREVARRDEAGR</sequence>
<keyword evidence="2" id="KW-1185">Reference proteome</keyword>
<evidence type="ECO:0000313" key="2">
    <source>
        <dbReference type="Proteomes" id="UP000198866"/>
    </source>
</evidence>
<dbReference type="Proteomes" id="UP000198866">
    <property type="component" value="Unassembled WGS sequence"/>
</dbReference>
<accession>A0A1H6T5S7</accession>
<reference evidence="2" key="1">
    <citation type="submission" date="2016-10" db="EMBL/GenBank/DDBJ databases">
        <authorList>
            <person name="Varghese N."/>
            <person name="Submissions S."/>
        </authorList>
    </citation>
    <scope>NUCLEOTIDE SEQUENCE [LARGE SCALE GENOMIC DNA]</scope>
    <source>
        <strain evidence="2">LMG 26031</strain>
    </source>
</reference>
<name>A0A1H6T5S7_9BURK</name>
<dbReference type="STRING" id="667676.SAMN05192539_1003365"/>